<keyword evidence="1" id="KW-0732">Signal</keyword>
<gene>
    <name evidence="2" type="ORF">DRE_04608</name>
</gene>
<dbReference type="EMBL" id="KI966420">
    <property type="protein sequence ID" value="EWC46230.1"/>
    <property type="molecule type" value="Genomic_DNA"/>
</dbReference>
<sequence>MVALTQWALLAAVLVSWMPGTAIASPTAAPDLDRRAPKSQAPNPFESRFLRPSRVVELSSAIDSKKNKGVFIQMYINTETLTALAPLSSQYQVQANIKFLNEQSNLKKFPLQLQFRGLDDPIEVLYQTGTGNPTPYPTVINGPLPTLREALWCDGVIGKDCVFQFQILWATSDHPGEYQIALWKSQSTNTSKAPTYYYVKKVSSTGQSTSVNNWAGNFAVLTLTGFPNDSEKVDATLDVIPGAFSDVRLSYVS</sequence>
<feature type="chain" id="PRO_5004894028" description="Ubiquitin 3 binding protein But2 C-terminal domain-containing protein" evidence="1">
    <location>
        <begin position="25"/>
        <end position="253"/>
    </location>
</feature>
<accession>W7IAY4</accession>
<reference evidence="2 3" key="1">
    <citation type="submission" date="2013-05" db="EMBL/GenBank/DDBJ databases">
        <title>Drechslerella stenobrocha genome reveals carnivorous origination and mechanical trapping mechanism of predatory fungi.</title>
        <authorList>
            <person name="Liu X."/>
            <person name="Zhang W."/>
            <person name="Liu K."/>
        </authorList>
    </citation>
    <scope>NUCLEOTIDE SEQUENCE [LARGE SCALE GENOMIC DNA]</scope>
    <source>
        <strain evidence="2 3">248</strain>
    </source>
</reference>
<name>W7IAY4_9PEZI</name>
<organism evidence="2 3">
    <name type="scientific">Drechslerella stenobrocha 248</name>
    <dbReference type="NCBI Taxonomy" id="1043628"/>
    <lineage>
        <taxon>Eukaryota</taxon>
        <taxon>Fungi</taxon>
        <taxon>Dikarya</taxon>
        <taxon>Ascomycota</taxon>
        <taxon>Pezizomycotina</taxon>
        <taxon>Orbiliomycetes</taxon>
        <taxon>Orbiliales</taxon>
        <taxon>Orbiliaceae</taxon>
        <taxon>Drechslerella</taxon>
    </lineage>
</organism>
<evidence type="ECO:0000313" key="2">
    <source>
        <dbReference type="EMBL" id="EWC46230.1"/>
    </source>
</evidence>
<dbReference type="AlphaFoldDB" id="W7IAY4"/>
<dbReference type="Proteomes" id="UP000024837">
    <property type="component" value="Unassembled WGS sequence"/>
</dbReference>
<keyword evidence="3" id="KW-1185">Reference proteome</keyword>
<evidence type="ECO:0000313" key="3">
    <source>
        <dbReference type="Proteomes" id="UP000024837"/>
    </source>
</evidence>
<proteinExistence type="predicted"/>
<dbReference type="HOGENOM" id="CLU_1098488_0_0_1"/>
<feature type="signal peptide" evidence="1">
    <location>
        <begin position="1"/>
        <end position="24"/>
    </location>
</feature>
<evidence type="ECO:0008006" key="4">
    <source>
        <dbReference type="Google" id="ProtNLM"/>
    </source>
</evidence>
<evidence type="ECO:0000256" key="1">
    <source>
        <dbReference type="SAM" id="SignalP"/>
    </source>
</evidence>
<protein>
    <recommendedName>
        <fullName evidence="4">Ubiquitin 3 binding protein But2 C-terminal domain-containing protein</fullName>
    </recommendedName>
</protein>